<organism evidence="1 2">
    <name type="scientific">Dermabacter vaginalis</name>
    <dbReference type="NCBI Taxonomy" id="1630135"/>
    <lineage>
        <taxon>Bacteria</taxon>
        <taxon>Bacillati</taxon>
        <taxon>Actinomycetota</taxon>
        <taxon>Actinomycetes</taxon>
        <taxon>Micrococcales</taxon>
        <taxon>Dermabacteraceae</taxon>
        <taxon>Dermabacter</taxon>
    </lineage>
</organism>
<protein>
    <recommendedName>
        <fullName evidence="3">Pilus assembly protein CpaE</fullName>
    </recommendedName>
</protein>
<accession>A0A1B0ZJ90</accession>
<dbReference type="Gene3D" id="3.40.50.300">
    <property type="entry name" value="P-loop containing nucleotide triphosphate hydrolases"/>
    <property type="match status" value="1"/>
</dbReference>
<dbReference type="SUPFAM" id="SSF52540">
    <property type="entry name" value="P-loop containing nucleoside triphosphate hydrolases"/>
    <property type="match status" value="1"/>
</dbReference>
<sequence>MIDVLVCASGADEVQLVSTIAQRLASHARVLRRCVDLTELLALTRAELGDVLLLDVDVEGLSREVVHEIRRGGTGVIAITSPASRTDPATLGITLEAHGGIEPEALYELLMQAGLEAEDPDQATWTQDPDGEAPSAPMMTVWGPGGAPGRSFVAAHLAHELSLLRGESILIDADTYGPCLTQLFGVLDEVPGLVAACRASDKGALTPEVLLHHSPLVSDDLHLLSGIGVPSRYIEVYDNALEGVFAKAREASNVVVADVAGPLESESGSSDYGTQERNGATRTALAAASHVLAVVAADPISVTRFVREAPQVAELTQSPITVVVNKLDSSVTLASIERTLRSRLDFDACLALPLDAATVSRARWDGVLLAESAPKSKLRQSLTRLAAHLHHNLFR</sequence>
<evidence type="ECO:0000313" key="1">
    <source>
        <dbReference type="EMBL" id="ANP28049.1"/>
    </source>
</evidence>
<dbReference type="EMBL" id="CP012117">
    <property type="protein sequence ID" value="ANP28049.1"/>
    <property type="molecule type" value="Genomic_DNA"/>
</dbReference>
<reference evidence="1 2" key="1">
    <citation type="submission" date="2015-06" db="EMBL/GenBank/DDBJ databases">
        <title>Investigation of pathophysiology for high-risk pregnancy and development of treatment modality based on it.</title>
        <authorList>
            <person name="Kim B.-C."/>
            <person name="Lim S."/>
        </authorList>
    </citation>
    <scope>NUCLEOTIDE SEQUENCE [LARGE SCALE GENOMIC DNA]</scope>
    <source>
        <strain evidence="1 2">AD1-86</strain>
    </source>
</reference>
<dbReference type="InterPro" id="IPR027417">
    <property type="entry name" value="P-loop_NTPase"/>
</dbReference>
<proteinExistence type="predicted"/>
<dbReference type="RefSeq" id="WP_065248113.1">
    <property type="nucleotide sequence ID" value="NZ_CP012117.1"/>
</dbReference>
<name>A0A1B0ZJ90_9MICO</name>
<dbReference type="STRING" id="1630135.DAD186_14990"/>
<dbReference type="Proteomes" id="UP000092596">
    <property type="component" value="Chromosome"/>
</dbReference>
<gene>
    <name evidence="1" type="ORF">DAD186_14990</name>
</gene>
<dbReference type="AlphaFoldDB" id="A0A1B0ZJ90"/>
<evidence type="ECO:0008006" key="3">
    <source>
        <dbReference type="Google" id="ProtNLM"/>
    </source>
</evidence>
<dbReference type="KEGG" id="dva:DAD186_14990"/>
<evidence type="ECO:0000313" key="2">
    <source>
        <dbReference type="Proteomes" id="UP000092596"/>
    </source>
</evidence>